<organism evidence="1">
    <name type="scientific">Mytilinidion resinicola</name>
    <dbReference type="NCBI Taxonomy" id="574789"/>
    <lineage>
        <taxon>Eukaryota</taxon>
        <taxon>Fungi</taxon>
        <taxon>Dikarya</taxon>
        <taxon>Ascomycota</taxon>
        <taxon>Pezizomycotina</taxon>
        <taxon>Dothideomycetes</taxon>
        <taxon>Pleosporomycetidae</taxon>
        <taxon>Mytilinidiales</taxon>
        <taxon>Mytilinidiaceae</taxon>
        <taxon>Mytilinidion</taxon>
    </lineage>
</organism>
<dbReference type="Gene3D" id="2.30.30.100">
    <property type="match status" value="1"/>
</dbReference>
<evidence type="ECO:0008006" key="4">
    <source>
        <dbReference type="Google" id="ProtNLM"/>
    </source>
</evidence>
<reference evidence="3" key="3">
    <citation type="submission" date="2025-04" db="UniProtKB">
        <authorList>
            <consortium name="RefSeq"/>
        </authorList>
    </citation>
    <scope>IDENTIFICATION</scope>
    <source>
        <strain evidence="3">CBS 304.34</strain>
    </source>
</reference>
<evidence type="ECO:0000313" key="1">
    <source>
        <dbReference type="EMBL" id="KAF2817898.1"/>
    </source>
</evidence>
<dbReference type="InterPro" id="IPR010920">
    <property type="entry name" value="LSM_dom_sf"/>
</dbReference>
<proteinExistence type="predicted"/>
<evidence type="ECO:0000313" key="3">
    <source>
        <dbReference type="RefSeq" id="XP_033584862.1"/>
    </source>
</evidence>
<dbReference type="AlphaFoldDB" id="A0A6A6ZAN5"/>
<reference evidence="3" key="2">
    <citation type="submission" date="2020-04" db="EMBL/GenBank/DDBJ databases">
        <authorList>
            <consortium name="NCBI Genome Project"/>
        </authorList>
    </citation>
    <scope>NUCLEOTIDE SEQUENCE</scope>
    <source>
        <strain evidence="3">CBS 304.34</strain>
    </source>
</reference>
<dbReference type="SUPFAM" id="SSF50182">
    <property type="entry name" value="Sm-like ribonucleoproteins"/>
    <property type="match status" value="1"/>
</dbReference>
<accession>A0A6A6ZAN5</accession>
<dbReference type="RefSeq" id="XP_033584862.1">
    <property type="nucleotide sequence ID" value="XM_033714928.1"/>
</dbReference>
<reference evidence="1 3" key="1">
    <citation type="journal article" date="2020" name="Stud. Mycol.">
        <title>101 Dothideomycetes genomes: a test case for predicting lifestyles and emergence of pathogens.</title>
        <authorList>
            <person name="Haridas S."/>
            <person name="Albert R."/>
            <person name="Binder M."/>
            <person name="Bloem J."/>
            <person name="Labutti K."/>
            <person name="Salamov A."/>
            <person name="Andreopoulos B."/>
            <person name="Baker S."/>
            <person name="Barry K."/>
            <person name="Bills G."/>
            <person name="Bluhm B."/>
            <person name="Cannon C."/>
            <person name="Castanera R."/>
            <person name="Culley D."/>
            <person name="Daum C."/>
            <person name="Ezra D."/>
            <person name="Gonzalez J."/>
            <person name="Henrissat B."/>
            <person name="Kuo A."/>
            <person name="Liang C."/>
            <person name="Lipzen A."/>
            <person name="Lutzoni F."/>
            <person name="Magnuson J."/>
            <person name="Mondo S."/>
            <person name="Nolan M."/>
            <person name="Ohm R."/>
            <person name="Pangilinan J."/>
            <person name="Park H.-J."/>
            <person name="Ramirez L."/>
            <person name="Alfaro M."/>
            <person name="Sun H."/>
            <person name="Tritt A."/>
            <person name="Yoshinaga Y."/>
            <person name="Zwiers L.-H."/>
            <person name="Turgeon B."/>
            <person name="Goodwin S."/>
            <person name="Spatafora J."/>
            <person name="Crous P."/>
            <person name="Grigoriev I."/>
        </authorList>
    </citation>
    <scope>NUCLEOTIDE SEQUENCE</scope>
    <source>
        <strain evidence="1 3">CBS 304.34</strain>
    </source>
</reference>
<name>A0A6A6ZAN5_9PEZI</name>
<evidence type="ECO:0000313" key="2">
    <source>
        <dbReference type="Proteomes" id="UP000504636"/>
    </source>
</evidence>
<gene>
    <name evidence="1 3" type="ORF">BDZ99DRAFT_374577</name>
</gene>
<keyword evidence="2" id="KW-1185">Reference proteome</keyword>
<dbReference type="GeneID" id="54455821"/>
<dbReference type="EMBL" id="MU003692">
    <property type="protein sequence ID" value="KAF2817898.1"/>
    <property type="molecule type" value="Genomic_DNA"/>
</dbReference>
<protein>
    <recommendedName>
        <fullName evidence="4">LSM domain-containing protein</fullName>
    </recommendedName>
</protein>
<dbReference type="Proteomes" id="UP000504636">
    <property type="component" value="Unplaced"/>
</dbReference>
<sequence length="64" mass="7094">MDAHVKLKKGETLNGRLVSCGAWMSLALREVLQASLDRDKFGGIAEVDMHRKLLRIIRSSLTSA</sequence>